<reference evidence="14" key="1">
    <citation type="submission" date="2025-08" db="UniProtKB">
        <authorList>
            <consortium name="RefSeq"/>
        </authorList>
    </citation>
    <scope>IDENTIFICATION</scope>
    <source>
        <strain evidence="14">J_2021</strain>
        <tissue evidence="14">Erythrocytes</tissue>
    </source>
</reference>
<evidence type="ECO:0000256" key="2">
    <source>
        <dbReference type="ARBA" id="ARBA00007979"/>
    </source>
</evidence>
<dbReference type="STRING" id="8355.A0A1L8I2H1"/>
<dbReference type="InterPro" id="IPR022786">
    <property type="entry name" value="Geminin/Multicilin"/>
</dbReference>
<dbReference type="GO" id="GO:0030030">
    <property type="term" value="P:cell projection organization"/>
    <property type="evidence" value="ECO:0007669"/>
    <property type="project" value="UniProtKB-KW"/>
</dbReference>
<comment type="subcellular location">
    <subcellularLocation>
        <location evidence="1">Nucleus</location>
    </subcellularLocation>
</comment>
<evidence type="ECO:0000313" key="14">
    <source>
        <dbReference type="RefSeq" id="XP_018121615.1"/>
    </source>
</evidence>
<evidence type="ECO:0000256" key="9">
    <source>
        <dbReference type="ARBA" id="ARBA00023242"/>
    </source>
</evidence>
<dbReference type="GeneID" id="108718385"/>
<proteinExistence type="inferred from homology"/>
<dbReference type="GO" id="GO:0030174">
    <property type="term" value="P:regulation of DNA-templated DNA replication initiation"/>
    <property type="evidence" value="ECO:0000318"/>
    <property type="project" value="GO_Central"/>
</dbReference>
<dbReference type="GO" id="GO:0010458">
    <property type="term" value="P:exit from mitosis"/>
    <property type="evidence" value="ECO:0000303"/>
    <property type="project" value="Xenbase"/>
</dbReference>
<dbReference type="GO" id="GO:0006351">
    <property type="term" value="P:DNA-templated transcription"/>
    <property type="evidence" value="ECO:0000269"/>
    <property type="project" value="Xenbase"/>
</dbReference>
<dbReference type="KEGG" id="xla:108718385"/>
<evidence type="ECO:0000256" key="6">
    <source>
        <dbReference type="ARBA" id="ARBA00023054"/>
    </source>
</evidence>
<evidence type="ECO:0000256" key="1">
    <source>
        <dbReference type="ARBA" id="ARBA00004123"/>
    </source>
</evidence>
<dbReference type="SUPFAM" id="SSF111469">
    <property type="entry name" value="Geminin coiled-coil domain"/>
    <property type="match status" value="1"/>
</dbReference>
<accession>A0A1L8I2H1</accession>
<dbReference type="GO" id="GO:0005634">
    <property type="term" value="C:nucleus"/>
    <property type="evidence" value="ECO:0000318"/>
    <property type="project" value="GO_Central"/>
</dbReference>
<dbReference type="Pfam" id="PF07412">
    <property type="entry name" value="Geminin"/>
    <property type="match status" value="1"/>
</dbReference>
<evidence type="ECO:0000313" key="15">
    <source>
        <dbReference type="Xenbase" id="XB-GENE-22041449"/>
    </source>
</evidence>
<keyword evidence="13" id="KW-1185">Reference proteome</keyword>
<dbReference type="OMA" id="PCDISPF"/>
<dbReference type="RefSeq" id="XP_018121615.1">
    <property type="nucleotide sequence ID" value="XM_018266126.2"/>
</dbReference>
<evidence type="ECO:0000313" key="13">
    <source>
        <dbReference type="Proteomes" id="UP000186698"/>
    </source>
</evidence>
<keyword evidence="5" id="KW-0805">Transcription regulation</keyword>
<dbReference type="AlphaFoldDB" id="A0A1L8I2H1"/>
<keyword evidence="9" id="KW-0539">Nucleus</keyword>
<evidence type="ECO:0000256" key="4">
    <source>
        <dbReference type="ARBA" id="ARBA00022794"/>
    </source>
</evidence>
<protein>
    <recommendedName>
        <fullName evidence="3">Multicilin</fullName>
    </recommendedName>
    <alternativeName>
        <fullName evidence="11">Multiciliate differentiation and DNA synthesis-associated cell cycle protein</fullName>
    </alternativeName>
    <alternativeName>
        <fullName evidence="12">Protein Idas</fullName>
    </alternativeName>
</protein>
<sequence length="375" mass="41605">MQNRRKAFDKLCPNAMPDLPNRLGKKQSKTEKKLHKNIFANTGPVTIYVDPPSGSVESALATIDWQDLADCNSVIQQDAAGGAITQQQGHCLSGEPDFDLQEFRDAVDQFIADQPSLMQPSLGPQGFQLPACNVPLFEPCMTNPLQPQPEHLLPISVQTIPSTEQYWRDVAGHNQKALGDALVENNQLQVTLTEKQEEIASLKEKNIQLKELANQAKHLASVLDNLMKERSKQNSGATQGRLAVKRSLEDFYPQCNEPDSNQVDDILQEISKKCNIALMGSALSESKRPRLEPMDPMDWQEEGITKIKMHGAFHGLKTSTGLNSVNLGDTDLEEDVSFRTSIKEHSTIRTLAFPQGNAFTIRTAAGGYKFRWVPS</sequence>
<evidence type="ECO:0000256" key="8">
    <source>
        <dbReference type="ARBA" id="ARBA00023163"/>
    </source>
</evidence>
<dbReference type="CTD" id="108718385"/>
<gene>
    <name evidence="14 15" type="primary">mcidas.L</name>
</gene>
<evidence type="ECO:0000256" key="7">
    <source>
        <dbReference type="ARBA" id="ARBA00023159"/>
    </source>
</evidence>
<keyword evidence="7" id="KW-0010">Activator</keyword>
<comment type="similarity">
    <text evidence="2">Belongs to the geminin family.</text>
</comment>
<dbReference type="OrthoDB" id="9445365at2759"/>
<dbReference type="PaxDb" id="8355-A0A1L8I2H1"/>
<dbReference type="GO" id="GO:0008156">
    <property type="term" value="P:negative regulation of DNA replication"/>
    <property type="evidence" value="ECO:0007669"/>
    <property type="project" value="TreeGrafter"/>
</dbReference>
<dbReference type="Xenbase" id="XB-GENE-22041449">
    <property type="gene designation" value="mcidas.L"/>
</dbReference>
<keyword evidence="8" id="KW-0804">Transcription</keyword>
<keyword evidence="4" id="KW-0970">Cilium biogenesis/degradation</keyword>
<dbReference type="CDD" id="cd22590">
    <property type="entry name" value="McIdas_CC"/>
    <property type="match status" value="1"/>
</dbReference>
<dbReference type="PANTHER" id="PTHR13372">
    <property type="entry name" value="GEMININ"/>
    <property type="match status" value="1"/>
</dbReference>
<organism evidence="13 14">
    <name type="scientific">Xenopus laevis</name>
    <name type="common">African clawed frog</name>
    <dbReference type="NCBI Taxonomy" id="8355"/>
    <lineage>
        <taxon>Eukaryota</taxon>
        <taxon>Metazoa</taxon>
        <taxon>Chordata</taxon>
        <taxon>Craniata</taxon>
        <taxon>Vertebrata</taxon>
        <taxon>Euteleostomi</taxon>
        <taxon>Amphibia</taxon>
        <taxon>Batrachia</taxon>
        <taxon>Anura</taxon>
        <taxon>Pipoidea</taxon>
        <taxon>Pipidae</taxon>
        <taxon>Xenopodinae</taxon>
        <taxon>Xenopus</taxon>
        <taxon>Xenopus</taxon>
    </lineage>
</organism>
<dbReference type="Proteomes" id="UP000186698">
    <property type="component" value="Chromosome 1L"/>
</dbReference>
<evidence type="ECO:0000256" key="3">
    <source>
        <dbReference type="ARBA" id="ARBA00018222"/>
    </source>
</evidence>
<keyword evidence="6" id="KW-0175">Coiled coil</keyword>
<evidence type="ECO:0000256" key="11">
    <source>
        <dbReference type="ARBA" id="ARBA00031136"/>
    </source>
</evidence>
<dbReference type="Bgee" id="108718385">
    <property type="expression patterns" value="Expressed in neurula embryo and 1 other cell type or tissue"/>
</dbReference>
<evidence type="ECO:0000256" key="12">
    <source>
        <dbReference type="ARBA" id="ARBA00033197"/>
    </source>
</evidence>
<evidence type="ECO:0000256" key="5">
    <source>
        <dbReference type="ARBA" id="ARBA00023015"/>
    </source>
</evidence>
<evidence type="ECO:0000256" key="10">
    <source>
        <dbReference type="ARBA" id="ARBA00023306"/>
    </source>
</evidence>
<dbReference type="GO" id="GO:0045786">
    <property type="term" value="P:negative regulation of cell cycle"/>
    <property type="evidence" value="ECO:0000318"/>
    <property type="project" value="GO_Central"/>
</dbReference>
<name>A0A1L8I2H1_XENLA</name>
<dbReference type="AGR" id="Xenbase:XB-GENE-22041449"/>
<keyword evidence="10" id="KW-0131">Cell cycle</keyword>
<dbReference type="Gene3D" id="1.20.5.1180">
    <property type="entry name" value="Geminin coiled-coil domain"/>
    <property type="match status" value="1"/>
</dbReference>
<dbReference type="PANTHER" id="PTHR13372:SF3">
    <property type="entry name" value="MULTICILIN"/>
    <property type="match status" value="1"/>
</dbReference>